<protein>
    <submittedName>
        <fullName evidence="2">Phage virion morphogenesis protein</fullName>
    </submittedName>
</protein>
<comment type="caution">
    <text evidence="2">The sequence shown here is derived from an EMBL/GenBank/DDBJ whole genome shotgun (WGS) entry which is preliminary data.</text>
</comment>
<gene>
    <name evidence="2" type="ORF">PQU92_08315</name>
</gene>
<dbReference type="RefSeq" id="WP_272747752.1">
    <property type="nucleotide sequence ID" value="NZ_JAQQKX010000005.1"/>
</dbReference>
<name>A0ABT5HT78_9CAUL</name>
<organism evidence="2 3">
    <name type="scientific">Asticcacaulis aquaticus</name>
    <dbReference type="NCBI Taxonomy" id="2984212"/>
    <lineage>
        <taxon>Bacteria</taxon>
        <taxon>Pseudomonadati</taxon>
        <taxon>Pseudomonadota</taxon>
        <taxon>Alphaproteobacteria</taxon>
        <taxon>Caulobacterales</taxon>
        <taxon>Caulobacteraceae</taxon>
        <taxon>Asticcacaulis</taxon>
    </lineage>
</organism>
<evidence type="ECO:0000313" key="2">
    <source>
        <dbReference type="EMBL" id="MDC7683278.1"/>
    </source>
</evidence>
<dbReference type="Proteomes" id="UP001214854">
    <property type="component" value="Unassembled WGS sequence"/>
</dbReference>
<accession>A0ABT5HT78</accession>
<dbReference type="Pfam" id="PF05069">
    <property type="entry name" value="Phage_tail_S"/>
    <property type="match status" value="1"/>
</dbReference>
<evidence type="ECO:0000313" key="3">
    <source>
        <dbReference type="Proteomes" id="UP001214854"/>
    </source>
</evidence>
<reference evidence="2 3" key="1">
    <citation type="submission" date="2023-01" db="EMBL/GenBank/DDBJ databases">
        <title>Novel species of the genus Asticcacaulis isolated from rivers.</title>
        <authorList>
            <person name="Lu H."/>
        </authorList>
    </citation>
    <scope>NUCLEOTIDE SEQUENCE [LARGE SCALE GENOMIC DNA]</scope>
    <source>
        <strain evidence="2 3">BYS171W</strain>
    </source>
</reference>
<proteinExistence type="predicted"/>
<sequence length="157" mass="17472">MARELAAIEDMEGIVNGLLVGLSPSGRAVLMRKVARDWRKSQSARIRAQKNPDGSTYEKRKPLKDGYEPLKNGAMFRKLRLVKYLKSGASANEAWVGFVGRVAAIARVHQYGLKDRVVRLKGAPEVQYPERVLLGLADDEREDLLDLVMSHLDAKSG</sequence>
<feature type="region of interest" description="Disordered" evidence="1">
    <location>
        <begin position="42"/>
        <end position="64"/>
    </location>
</feature>
<dbReference type="NCBIfam" id="TIGR01635">
    <property type="entry name" value="tail_comp_S"/>
    <property type="match status" value="1"/>
</dbReference>
<dbReference type="InterPro" id="IPR006522">
    <property type="entry name" value="Phage_virion_morphogenesis"/>
</dbReference>
<evidence type="ECO:0000256" key="1">
    <source>
        <dbReference type="SAM" id="MobiDB-lite"/>
    </source>
</evidence>
<dbReference type="EMBL" id="JAQQKX010000005">
    <property type="protein sequence ID" value="MDC7683278.1"/>
    <property type="molecule type" value="Genomic_DNA"/>
</dbReference>
<keyword evidence="3" id="KW-1185">Reference proteome</keyword>